<proteinExistence type="inferred from homology"/>
<evidence type="ECO:0000256" key="3">
    <source>
        <dbReference type="ARBA" id="ARBA00022475"/>
    </source>
</evidence>
<dbReference type="GO" id="GO:0015627">
    <property type="term" value="C:type II protein secretion system complex"/>
    <property type="evidence" value="ECO:0007669"/>
    <property type="project" value="InterPro"/>
</dbReference>
<comment type="subcellular location">
    <subcellularLocation>
        <location evidence="1">Cell inner membrane</location>
        <topology evidence="1">Single-pass membrane protein</topology>
    </subcellularLocation>
</comment>
<dbReference type="HOGENOM" id="CLU_084761_5_0_4"/>
<protein>
    <recommendedName>
        <fullName evidence="2">Type II secretion system protein H</fullName>
    </recommendedName>
    <alternativeName>
        <fullName evidence="10">General secretion pathway protein H</fullName>
    </alternativeName>
</protein>
<dbReference type="Gene3D" id="3.30.700.10">
    <property type="entry name" value="Glycoprotein, Type 4 Pilin"/>
    <property type="match status" value="1"/>
</dbReference>
<dbReference type="Proteomes" id="UP000078599">
    <property type="component" value="Unassembled WGS sequence"/>
</dbReference>
<sequence length="167" mass="17288">MNHRISGFTLIELLVTITVAAVLLAVAVPNFQNLMLSNKLSTSANAVVYALNLAKSEAVKRNQDVSFTNSAQIKNTDAAGTTLAAAPALPAGVQKVSGKALIASPAGFLRQSTANAGFSGLVMDLYASNLPSNQHRCVYLITGITAVTCTVNGTGNCPNAQPNPCQQ</sequence>
<dbReference type="SUPFAM" id="SSF54523">
    <property type="entry name" value="Pili subunits"/>
    <property type="match status" value="1"/>
</dbReference>
<feature type="domain" description="General secretion pathway GspH" evidence="11">
    <location>
        <begin position="44"/>
        <end position="100"/>
    </location>
</feature>
<dbReference type="EMBL" id="CTRI01000003">
    <property type="protein sequence ID" value="CQR27429.1"/>
    <property type="molecule type" value="Genomic_DNA"/>
</dbReference>
<dbReference type="RefSeq" id="WP_013104568.1">
    <property type="nucleotide sequence ID" value="NC_014145.1"/>
</dbReference>
<evidence type="ECO:0000256" key="7">
    <source>
        <dbReference type="ARBA" id="ARBA00022989"/>
    </source>
</evidence>
<evidence type="ECO:0000256" key="2">
    <source>
        <dbReference type="ARBA" id="ARBA00021549"/>
    </source>
</evidence>
<evidence type="ECO:0000256" key="4">
    <source>
        <dbReference type="ARBA" id="ARBA00022481"/>
    </source>
</evidence>
<reference evidence="12" key="3">
    <citation type="submission" date="2010-07" db="EMBL/GenBank/DDBJ databases">
        <authorList>
            <person name="Genoscope - CEA"/>
        </authorList>
    </citation>
    <scope>NUCLEOTIDE SEQUENCE</scope>
    <source>
        <strain evidence="12">3As</strain>
    </source>
</reference>
<keyword evidence="6" id="KW-0812">Transmembrane</keyword>
<keyword evidence="4" id="KW-0488">Methylation</keyword>
<reference key="1">
    <citation type="submission" date="2009-07" db="EMBL/GenBank/DDBJ databases">
        <authorList>
            <person name="Genoscope - CEA"/>
        </authorList>
    </citation>
    <scope>NUCLEOTIDE SEQUENCE</scope>
    <source>
        <strain>3As</strain>
    </source>
</reference>
<evidence type="ECO:0000259" key="11">
    <source>
        <dbReference type="Pfam" id="PF12019"/>
    </source>
</evidence>
<evidence type="ECO:0000256" key="9">
    <source>
        <dbReference type="ARBA" id="ARBA00025772"/>
    </source>
</evidence>
<dbReference type="NCBIfam" id="TIGR02532">
    <property type="entry name" value="IV_pilin_GFxxxE"/>
    <property type="match status" value="1"/>
</dbReference>
<dbReference type="Proteomes" id="UP000002372">
    <property type="component" value="Chromosome"/>
</dbReference>
<dbReference type="InterPro" id="IPR045584">
    <property type="entry name" value="Pilin-like"/>
</dbReference>
<dbReference type="GO" id="GO:0005886">
    <property type="term" value="C:plasma membrane"/>
    <property type="evidence" value="ECO:0007669"/>
    <property type="project" value="UniProtKB-SubCell"/>
</dbReference>
<keyword evidence="15" id="KW-1185">Reference proteome</keyword>
<dbReference type="InterPro" id="IPR022346">
    <property type="entry name" value="T2SS_GspH"/>
</dbReference>
<reference evidence="13 15" key="4">
    <citation type="submission" date="2015-03" db="EMBL/GenBank/DDBJ databases">
        <authorList>
            <person name="Regsiter A."/>
            <person name="william w."/>
        </authorList>
    </citation>
    <scope>NUCLEOTIDE SEQUENCE [LARGE SCALE GENOMIC DNA]</scope>
    <source>
        <strain evidence="13 15">CB1</strain>
    </source>
</reference>
<evidence type="ECO:0000313" key="14">
    <source>
        <dbReference type="Proteomes" id="UP000002372"/>
    </source>
</evidence>
<gene>
    <name evidence="12" type="ordered locus">THI_0438</name>
    <name evidence="13" type="ORF">THICB1_110013</name>
</gene>
<organism evidence="12 14">
    <name type="scientific">Thiomonas arsenitoxydans (strain DSM 22701 / CIP 110005 / 3As)</name>
    <dbReference type="NCBI Taxonomy" id="426114"/>
    <lineage>
        <taxon>Bacteria</taxon>
        <taxon>Pseudomonadati</taxon>
        <taxon>Pseudomonadota</taxon>
        <taxon>Betaproteobacteria</taxon>
        <taxon>Burkholderiales</taxon>
        <taxon>Thiomonas</taxon>
    </lineage>
</organism>
<evidence type="ECO:0000256" key="8">
    <source>
        <dbReference type="ARBA" id="ARBA00023136"/>
    </source>
</evidence>
<evidence type="ECO:0000313" key="15">
    <source>
        <dbReference type="Proteomes" id="UP000078599"/>
    </source>
</evidence>
<dbReference type="PROSITE" id="PS00409">
    <property type="entry name" value="PROKAR_NTER_METHYL"/>
    <property type="match status" value="1"/>
</dbReference>
<evidence type="ECO:0000313" key="12">
    <source>
        <dbReference type="EMBL" id="CAZ87186.1"/>
    </source>
</evidence>
<dbReference type="KEGG" id="thi:THI_0438"/>
<evidence type="ECO:0000256" key="1">
    <source>
        <dbReference type="ARBA" id="ARBA00004377"/>
    </source>
</evidence>
<comment type="similarity">
    <text evidence="9">Belongs to the GSP H family.</text>
</comment>
<dbReference type="eggNOG" id="COG4970">
    <property type="taxonomic scope" value="Bacteria"/>
</dbReference>
<keyword evidence="8" id="KW-0472">Membrane</keyword>
<dbReference type="GO" id="GO:0015628">
    <property type="term" value="P:protein secretion by the type II secretion system"/>
    <property type="evidence" value="ECO:0007669"/>
    <property type="project" value="InterPro"/>
</dbReference>
<dbReference type="OrthoDB" id="2313614at2"/>
<reference evidence="14" key="2">
    <citation type="journal article" date="2010" name="PLoS Genet.">
        <title>Structure, function, and evolution of the Thiomonas spp. genome.</title>
        <authorList>
            <person name="Arsene-Ploetze F."/>
            <person name="Koechler S."/>
            <person name="Marchal M."/>
            <person name="Coppee J.Y."/>
            <person name="Chandler M."/>
            <person name="Bonnefoy V."/>
            <person name="Brochier-Armanet C."/>
            <person name="Barakat M."/>
            <person name="Barbe V."/>
            <person name="Battaglia-Brunet F."/>
            <person name="Bruneel O."/>
            <person name="Bryan C.G."/>
            <person name="Cleiss-Arnold J."/>
            <person name="Cruveiller S."/>
            <person name="Erhardt M."/>
            <person name="Heinrich-Salmeron A."/>
            <person name="Hommais F."/>
            <person name="Joulian C."/>
            <person name="Krin E."/>
            <person name="Lieutaud A."/>
            <person name="Lievremont D."/>
            <person name="Michel C."/>
            <person name="Muller D."/>
            <person name="Ortet P."/>
            <person name="Proux C."/>
            <person name="Siguier P."/>
            <person name="Roche D."/>
            <person name="Rouy Z."/>
            <person name="Salvignol G."/>
            <person name="Slyemi D."/>
            <person name="Talla E."/>
            <person name="Weiss S."/>
            <person name="Weissenbach J."/>
            <person name="Medigue C."/>
            <person name="Bertin P.N."/>
        </authorList>
    </citation>
    <scope>NUCLEOTIDE SEQUENCE [LARGE SCALE GENOMIC DNA]</scope>
    <source>
        <strain evidence="14">DSM 22701 / CIP 110005 / 3As</strain>
    </source>
</reference>
<evidence type="ECO:0000313" key="13">
    <source>
        <dbReference type="EMBL" id="CQR27429.1"/>
    </source>
</evidence>
<dbReference type="AlphaFoldDB" id="D6CRE5"/>
<evidence type="ECO:0000256" key="10">
    <source>
        <dbReference type="ARBA" id="ARBA00030775"/>
    </source>
</evidence>
<evidence type="ECO:0000256" key="5">
    <source>
        <dbReference type="ARBA" id="ARBA00022519"/>
    </source>
</evidence>
<dbReference type="Pfam" id="PF07963">
    <property type="entry name" value="N_methyl"/>
    <property type="match status" value="1"/>
</dbReference>
<name>D6CRE5_THIA3</name>
<keyword evidence="7" id="KW-1133">Transmembrane helix</keyword>
<evidence type="ECO:0000256" key="6">
    <source>
        <dbReference type="ARBA" id="ARBA00022692"/>
    </source>
</evidence>
<dbReference type="EMBL" id="FP475956">
    <property type="protein sequence ID" value="CAZ87186.1"/>
    <property type="molecule type" value="Genomic_DNA"/>
</dbReference>
<keyword evidence="5" id="KW-0997">Cell inner membrane</keyword>
<dbReference type="InterPro" id="IPR012902">
    <property type="entry name" value="N_methyl_site"/>
</dbReference>
<dbReference type="Pfam" id="PF12019">
    <property type="entry name" value="GspH"/>
    <property type="match status" value="1"/>
</dbReference>
<keyword evidence="3" id="KW-1003">Cell membrane</keyword>
<accession>D6CRE5</accession>